<evidence type="ECO:0000256" key="5">
    <source>
        <dbReference type="ARBA" id="ARBA00022692"/>
    </source>
</evidence>
<keyword evidence="7 11" id="KW-1133">Transmembrane helix</keyword>
<dbReference type="CDD" id="cd00310">
    <property type="entry name" value="ATP-synt_Fo_a_6"/>
    <property type="match status" value="1"/>
</dbReference>
<dbReference type="Pfam" id="PF00119">
    <property type="entry name" value="ATP-synt_A"/>
    <property type="match status" value="1"/>
</dbReference>
<feature type="transmembrane region" description="Helical" evidence="11">
    <location>
        <begin position="186"/>
        <end position="205"/>
    </location>
</feature>
<dbReference type="OrthoDB" id="9809130at2"/>
<evidence type="ECO:0000256" key="10">
    <source>
        <dbReference type="ARBA" id="ARBA00023310"/>
    </source>
</evidence>
<dbReference type="GO" id="GO:0045259">
    <property type="term" value="C:proton-transporting ATP synthase complex"/>
    <property type="evidence" value="ECO:0007669"/>
    <property type="project" value="UniProtKB-KW"/>
</dbReference>
<keyword evidence="8 11" id="KW-0406">Ion transport</keyword>
<evidence type="ECO:0000256" key="6">
    <source>
        <dbReference type="ARBA" id="ARBA00022781"/>
    </source>
</evidence>
<evidence type="ECO:0000256" key="11">
    <source>
        <dbReference type="HAMAP-Rule" id="MF_01393"/>
    </source>
</evidence>
<feature type="transmembrane region" description="Helical" evidence="11">
    <location>
        <begin position="37"/>
        <end position="55"/>
    </location>
</feature>
<comment type="subcellular location">
    <subcellularLocation>
        <location evidence="11 12">Cell membrane</location>
        <topology evidence="11 12">Multi-pass membrane protein</topology>
    </subcellularLocation>
    <subcellularLocation>
        <location evidence="1">Membrane</location>
        <topology evidence="1">Multi-pass membrane protein</topology>
    </subcellularLocation>
</comment>
<dbReference type="GO" id="GO:0046933">
    <property type="term" value="F:proton-transporting ATP synthase activity, rotational mechanism"/>
    <property type="evidence" value="ECO:0007669"/>
    <property type="project" value="UniProtKB-UniRule"/>
</dbReference>
<evidence type="ECO:0000256" key="1">
    <source>
        <dbReference type="ARBA" id="ARBA00004141"/>
    </source>
</evidence>
<evidence type="ECO:0000256" key="4">
    <source>
        <dbReference type="ARBA" id="ARBA00022547"/>
    </source>
</evidence>
<reference evidence="13 14" key="1">
    <citation type="submission" date="2016-11" db="EMBL/GenBank/DDBJ databases">
        <authorList>
            <person name="Jaros S."/>
            <person name="Januszkiewicz K."/>
            <person name="Wedrychowicz H."/>
        </authorList>
    </citation>
    <scope>NUCLEOTIDE SEQUENCE [LARGE SCALE GENOMIC DNA]</scope>
    <source>
        <strain evidence="13 14">DSM 46144</strain>
    </source>
</reference>
<dbReference type="InterPro" id="IPR035908">
    <property type="entry name" value="F0_ATP_A_sf"/>
</dbReference>
<sequence>MSTQLLAAGPGFEAPGPADFEFPPLFTVAGFEFTKPMLIIVLGTIVLAAFFYAAARNPKLIPGKLQFAGEQAYGAIRNSVVLDSIGTKHGKKFVPYIVTVFFFILVLNISGIIPVLQFPASSKIAIPAFLAVISWIIYNAVGIRRQGFFGYFKNMCFPPGVPWPIYFLLAPLEFFSTFIIRPFTLALRLSMNMFAGHLVLLLCILGGEYMLTEGTGALPFLSPIGFLGGIVLTFFEGFIQILQAYVFALLSALYIAGAMEAEH</sequence>
<evidence type="ECO:0000256" key="8">
    <source>
        <dbReference type="ARBA" id="ARBA00023065"/>
    </source>
</evidence>
<keyword evidence="9 11" id="KW-0472">Membrane</keyword>
<evidence type="ECO:0000256" key="9">
    <source>
        <dbReference type="ARBA" id="ARBA00023136"/>
    </source>
</evidence>
<dbReference type="PANTHER" id="PTHR11410">
    <property type="entry name" value="ATP SYNTHASE SUBUNIT A"/>
    <property type="match status" value="1"/>
</dbReference>
<comment type="function">
    <text evidence="11 12">Key component of the proton channel; it plays a direct role in the translocation of protons across the membrane.</text>
</comment>
<keyword evidence="3 11" id="KW-0813">Transport</keyword>
<dbReference type="PRINTS" id="PR00123">
    <property type="entry name" value="ATPASEA"/>
</dbReference>
<dbReference type="GO" id="GO:0005886">
    <property type="term" value="C:plasma membrane"/>
    <property type="evidence" value="ECO:0007669"/>
    <property type="project" value="UniProtKB-SubCell"/>
</dbReference>
<proteinExistence type="inferred from homology"/>
<evidence type="ECO:0000313" key="14">
    <source>
        <dbReference type="Proteomes" id="UP000184440"/>
    </source>
</evidence>
<feature type="transmembrane region" description="Helical" evidence="11">
    <location>
        <begin position="93"/>
        <end position="118"/>
    </location>
</feature>
<protein>
    <recommendedName>
        <fullName evidence="11 12">ATP synthase subunit a</fullName>
    </recommendedName>
    <alternativeName>
        <fullName evidence="11">ATP synthase F0 sector subunit a</fullName>
    </alternativeName>
    <alternativeName>
        <fullName evidence="11">F-ATPase subunit 6</fullName>
    </alternativeName>
</protein>
<name>A0A1M7H9P0_9ACTN</name>
<evidence type="ECO:0000313" key="13">
    <source>
        <dbReference type="EMBL" id="SHM24907.1"/>
    </source>
</evidence>
<dbReference type="InterPro" id="IPR000568">
    <property type="entry name" value="ATP_synth_F0_asu"/>
</dbReference>
<keyword evidence="4 11" id="KW-0138">CF(0)</keyword>
<evidence type="ECO:0000256" key="7">
    <source>
        <dbReference type="ARBA" id="ARBA00022989"/>
    </source>
</evidence>
<dbReference type="RefSeq" id="WP_073250250.1">
    <property type="nucleotide sequence ID" value="NZ_FRCS01000001.1"/>
</dbReference>
<feature type="transmembrane region" description="Helical" evidence="11">
    <location>
        <begin position="217"/>
        <end position="235"/>
    </location>
</feature>
<dbReference type="EMBL" id="FRCS01000001">
    <property type="protein sequence ID" value="SHM24907.1"/>
    <property type="molecule type" value="Genomic_DNA"/>
</dbReference>
<dbReference type="HAMAP" id="MF_01393">
    <property type="entry name" value="ATP_synth_a_bact"/>
    <property type="match status" value="1"/>
</dbReference>
<feature type="transmembrane region" description="Helical" evidence="11">
    <location>
        <begin position="161"/>
        <end position="180"/>
    </location>
</feature>
<gene>
    <name evidence="11" type="primary">atpB</name>
    <name evidence="13" type="ORF">SAMN05443668_101107</name>
</gene>
<keyword evidence="5 11" id="KW-0812">Transmembrane</keyword>
<accession>A0A1M7H9P0</accession>
<feature type="transmembrane region" description="Helical" evidence="11">
    <location>
        <begin position="124"/>
        <end position="141"/>
    </location>
</feature>
<dbReference type="AlphaFoldDB" id="A0A1M7H9P0"/>
<evidence type="ECO:0000256" key="2">
    <source>
        <dbReference type="ARBA" id="ARBA00006810"/>
    </source>
</evidence>
<evidence type="ECO:0000256" key="3">
    <source>
        <dbReference type="ARBA" id="ARBA00022448"/>
    </source>
</evidence>
<dbReference type="Gene3D" id="1.20.120.220">
    <property type="entry name" value="ATP synthase, F0 complex, subunit A"/>
    <property type="match status" value="1"/>
</dbReference>
<dbReference type="InterPro" id="IPR045083">
    <property type="entry name" value="ATP_synth_F0_asu_bact/mt"/>
</dbReference>
<dbReference type="NCBIfam" id="TIGR01131">
    <property type="entry name" value="ATP_synt_6_or_A"/>
    <property type="match status" value="1"/>
</dbReference>
<comment type="similarity">
    <text evidence="2 11 12">Belongs to the ATPase A chain family.</text>
</comment>
<keyword evidence="14" id="KW-1185">Reference proteome</keyword>
<feature type="transmembrane region" description="Helical" evidence="11">
    <location>
        <begin position="241"/>
        <end position="259"/>
    </location>
</feature>
<organism evidence="13 14">
    <name type="scientific">Cryptosporangium aurantiacum</name>
    <dbReference type="NCBI Taxonomy" id="134849"/>
    <lineage>
        <taxon>Bacteria</taxon>
        <taxon>Bacillati</taxon>
        <taxon>Actinomycetota</taxon>
        <taxon>Actinomycetes</taxon>
        <taxon>Cryptosporangiales</taxon>
        <taxon>Cryptosporangiaceae</taxon>
        <taxon>Cryptosporangium</taxon>
    </lineage>
</organism>
<keyword evidence="11" id="KW-1003">Cell membrane</keyword>
<dbReference type="Proteomes" id="UP000184440">
    <property type="component" value="Unassembled WGS sequence"/>
</dbReference>
<evidence type="ECO:0000256" key="12">
    <source>
        <dbReference type="RuleBase" id="RU000483"/>
    </source>
</evidence>
<dbReference type="STRING" id="134849.SAMN05443668_101107"/>
<keyword evidence="6 11" id="KW-0375">Hydrogen ion transport</keyword>
<dbReference type="SUPFAM" id="SSF81336">
    <property type="entry name" value="F1F0 ATP synthase subunit A"/>
    <property type="match status" value="1"/>
</dbReference>
<keyword evidence="10 11" id="KW-0066">ATP synthesis</keyword>
<dbReference type="PANTHER" id="PTHR11410:SF0">
    <property type="entry name" value="ATP SYNTHASE SUBUNIT A"/>
    <property type="match status" value="1"/>
</dbReference>